<dbReference type="Proteomes" id="UP000001542">
    <property type="component" value="Unassembled WGS sequence"/>
</dbReference>
<organism evidence="1 2">
    <name type="scientific">Trichomonas vaginalis (strain ATCC PRA-98 / G3)</name>
    <dbReference type="NCBI Taxonomy" id="412133"/>
    <lineage>
        <taxon>Eukaryota</taxon>
        <taxon>Metamonada</taxon>
        <taxon>Parabasalia</taxon>
        <taxon>Trichomonadida</taxon>
        <taxon>Trichomonadidae</taxon>
        <taxon>Trichomonas</taxon>
    </lineage>
</organism>
<sequence>MPKNRKKHVGRSKVQPHTKKFLKDSEKETIIQLDSEGLDVESISEIINHTTRQVREFLKHIKNGIKNNFSIEQDLIIMSHVKNGDISAASIAKKLQDKDWWMVRNRIKLFRRKFPDFSLLTQSEVVRILHQNEKPNELDDAMSLEGVFDFPDDGLW</sequence>
<dbReference type="VEuPathDB" id="TrichDB:TVAGG3_1087210"/>
<dbReference type="InParanoid" id="A2FQT9"/>
<protein>
    <submittedName>
        <fullName evidence="1">Uncharacterized protein</fullName>
    </submittedName>
</protein>
<dbReference type="EMBL" id="DS113950">
    <property type="protein sequence ID" value="EAX92732.1"/>
    <property type="molecule type" value="Genomic_DNA"/>
</dbReference>
<gene>
    <name evidence="1" type="ORF">TVAG_329930</name>
</gene>
<dbReference type="VEuPathDB" id="TrichDB:TVAG_329930"/>
<evidence type="ECO:0000313" key="1">
    <source>
        <dbReference type="EMBL" id="EAX92732.1"/>
    </source>
</evidence>
<accession>A2FQT9</accession>
<evidence type="ECO:0000313" key="2">
    <source>
        <dbReference type="Proteomes" id="UP000001542"/>
    </source>
</evidence>
<dbReference type="SMR" id="A2FQT9"/>
<reference evidence="1" key="1">
    <citation type="submission" date="2006-10" db="EMBL/GenBank/DDBJ databases">
        <authorList>
            <person name="Amadeo P."/>
            <person name="Zhao Q."/>
            <person name="Wortman J."/>
            <person name="Fraser-Liggett C."/>
            <person name="Carlton J."/>
        </authorList>
    </citation>
    <scope>NUCLEOTIDE SEQUENCE</scope>
    <source>
        <strain evidence="1">G3</strain>
    </source>
</reference>
<proteinExistence type="predicted"/>
<dbReference type="KEGG" id="tva:4750446"/>
<dbReference type="RefSeq" id="XP_001305662.1">
    <property type="nucleotide sequence ID" value="XM_001305661.1"/>
</dbReference>
<dbReference type="AlphaFoldDB" id="A2FQT9"/>
<reference evidence="1" key="2">
    <citation type="journal article" date="2007" name="Science">
        <title>Draft genome sequence of the sexually transmitted pathogen Trichomonas vaginalis.</title>
        <authorList>
            <person name="Carlton J.M."/>
            <person name="Hirt R.P."/>
            <person name="Silva J.C."/>
            <person name="Delcher A.L."/>
            <person name="Schatz M."/>
            <person name="Zhao Q."/>
            <person name="Wortman J.R."/>
            <person name="Bidwell S.L."/>
            <person name="Alsmark U.C.M."/>
            <person name="Besteiro S."/>
            <person name="Sicheritz-Ponten T."/>
            <person name="Noel C.J."/>
            <person name="Dacks J.B."/>
            <person name="Foster P.G."/>
            <person name="Simillion C."/>
            <person name="Van de Peer Y."/>
            <person name="Miranda-Saavedra D."/>
            <person name="Barton G.J."/>
            <person name="Westrop G.D."/>
            <person name="Mueller S."/>
            <person name="Dessi D."/>
            <person name="Fiori P.L."/>
            <person name="Ren Q."/>
            <person name="Paulsen I."/>
            <person name="Zhang H."/>
            <person name="Bastida-Corcuera F.D."/>
            <person name="Simoes-Barbosa A."/>
            <person name="Brown M.T."/>
            <person name="Hayes R.D."/>
            <person name="Mukherjee M."/>
            <person name="Okumura C.Y."/>
            <person name="Schneider R."/>
            <person name="Smith A.J."/>
            <person name="Vanacova S."/>
            <person name="Villalvazo M."/>
            <person name="Haas B.J."/>
            <person name="Pertea M."/>
            <person name="Feldblyum T.V."/>
            <person name="Utterback T.R."/>
            <person name="Shu C.L."/>
            <person name="Osoegawa K."/>
            <person name="de Jong P.J."/>
            <person name="Hrdy I."/>
            <person name="Horvathova L."/>
            <person name="Zubacova Z."/>
            <person name="Dolezal P."/>
            <person name="Malik S.B."/>
            <person name="Logsdon J.M. Jr."/>
            <person name="Henze K."/>
            <person name="Gupta A."/>
            <person name="Wang C.C."/>
            <person name="Dunne R.L."/>
            <person name="Upcroft J.A."/>
            <person name="Upcroft P."/>
            <person name="White O."/>
            <person name="Salzberg S.L."/>
            <person name="Tang P."/>
            <person name="Chiu C.-H."/>
            <person name="Lee Y.-S."/>
            <person name="Embley T.M."/>
            <person name="Coombs G.H."/>
            <person name="Mottram J.C."/>
            <person name="Tachezy J."/>
            <person name="Fraser-Liggett C.M."/>
            <person name="Johnson P.J."/>
        </authorList>
    </citation>
    <scope>NUCLEOTIDE SEQUENCE [LARGE SCALE GENOMIC DNA]</scope>
    <source>
        <strain evidence="1">G3</strain>
    </source>
</reference>
<name>A2FQT9_TRIV3</name>
<keyword evidence="2" id="KW-1185">Reference proteome</keyword>